<evidence type="ECO:0000313" key="2">
    <source>
        <dbReference type="Proteomes" id="UP000837857"/>
    </source>
</evidence>
<proteinExistence type="predicted"/>
<name>A0ABN8J056_9NEOP</name>
<dbReference type="EMBL" id="OW152819">
    <property type="protein sequence ID" value="CAH2073267.1"/>
    <property type="molecule type" value="Genomic_DNA"/>
</dbReference>
<sequence>MSIKRRLEEAIKYELTGMMSELKYNEPVYLLGPYLDAEGRLDFRRYQIVRVAQPVTGDWSPTRPREHYHRDNRIRRRETALTLAHRYASFQSDKGTGSIPAPATILASPTCADAFAHTGRKSGSSRRWYAAVHRPRGNVAAAPPAAKRLAFRTNDTNKILARIGRPRNPCTGIRGACRC</sequence>
<gene>
    <name evidence="1" type="ORF">IPOD504_LOCUS15559</name>
</gene>
<evidence type="ECO:0000313" key="1">
    <source>
        <dbReference type="EMBL" id="CAH2073267.1"/>
    </source>
</evidence>
<accession>A0ABN8J056</accession>
<feature type="non-terminal residue" evidence="1">
    <location>
        <position position="179"/>
    </location>
</feature>
<reference evidence="1" key="1">
    <citation type="submission" date="2022-03" db="EMBL/GenBank/DDBJ databases">
        <authorList>
            <person name="Martin H S."/>
        </authorList>
    </citation>
    <scope>NUCLEOTIDE SEQUENCE</scope>
</reference>
<protein>
    <submittedName>
        <fullName evidence="1">Uncharacterized protein</fullName>
    </submittedName>
</protein>
<dbReference type="Proteomes" id="UP000837857">
    <property type="component" value="Chromosome 7"/>
</dbReference>
<keyword evidence="2" id="KW-1185">Reference proteome</keyword>
<organism evidence="1 2">
    <name type="scientific">Iphiclides podalirius</name>
    <name type="common">scarce swallowtail</name>
    <dbReference type="NCBI Taxonomy" id="110791"/>
    <lineage>
        <taxon>Eukaryota</taxon>
        <taxon>Metazoa</taxon>
        <taxon>Ecdysozoa</taxon>
        <taxon>Arthropoda</taxon>
        <taxon>Hexapoda</taxon>
        <taxon>Insecta</taxon>
        <taxon>Pterygota</taxon>
        <taxon>Neoptera</taxon>
        <taxon>Endopterygota</taxon>
        <taxon>Lepidoptera</taxon>
        <taxon>Glossata</taxon>
        <taxon>Ditrysia</taxon>
        <taxon>Papilionoidea</taxon>
        <taxon>Papilionidae</taxon>
        <taxon>Papilioninae</taxon>
        <taxon>Iphiclides</taxon>
    </lineage>
</organism>